<name>A0ABP7DY23_9ACTN</name>
<accession>A0ABP7DY23</accession>
<proteinExistence type="predicted"/>
<reference evidence="2" key="1">
    <citation type="journal article" date="2019" name="Int. J. Syst. Evol. Microbiol.">
        <title>The Global Catalogue of Microorganisms (GCM) 10K type strain sequencing project: providing services to taxonomists for standard genome sequencing and annotation.</title>
        <authorList>
            <consortium name="The Broad Institute Genomics Platform"/>
            <consortium name="The Broad Institute Genome Sequencing Center for Infectious Disease"/>
            <person name="Wu L."/>
            <person name="Ma J."/>
        </authorList>
    </citation>
    <scope>NUCLEOTIDE SEQUENCE [LARGE SCALE GENOMIC DNA]</scope>
    <source>
        <strain evidence="2">JCM 16904</strain>
    </source>
</reference>
<gene>
    <name evidence="1" type="ORF">GCM10022224_090590</name>
</gene>
<organism evidence="1 2">
    <name type="scientific">Nonomuraea antimicrobica</name>
    <dbReference type="NCBI Taxonomy" id="561173"/>
    <lineage>
        <taxon>Bacteria</taxon>
        <taxon>Bacillati</taxon>
        <taxon>Actinomycetota</taxon>
        <taxon>Actinomycetes</taxon>
        <taxon>Streptosporangiales</taxon>
        <taxon>Streptosporangiaceae</taxon>
        <taxon>Nonomuraea</taxon>
    </lineage>
</organism>
<dbReference type="EMBL" id="BAAAZP010000211">
    <property type="protein sequence ID" value="GAA3711006.1"/>
    <property type="molecule type" value="Genomic_DNA"/>
</dbReference>
<sequence>MAAMKETPDSAAATYEDLLRQTRRIHQELERHHGITRRQLQEEWKTA</sequence>
<comment type="caution">
    <text evidence="1">The sequence shown here is derived from an EMBL/GenBank/DDBJ whole genome shotgun (WGS) entry which is preliminary data.</text>
</comment>
<dbReference type="Proteomes" id="UP001500902">
    <property type="component" value="Unassembled WGS sequence"/>
</dbReference>
<keyword evidence="2" id="KW-1185">Reference proteome</keyword>
<evidence type="ECO:0000313" key="1">
    <source>
        <dbReference type="EMBL" id="GAA3711006.1"/>
    </source>
</evidence>
<evidence type="ECO:0000313" key="2">
    <source>
        <dbReference type="Proteomes" id="UP001500902"/>
    </source>
</evidence>
<protein>
    <submittedName>
        <fullName evidence="1">Uncharacterized protein</fullName>
    </submittedName>
</protein>